<dbReference type="Proteomes" id="UP000037784">
    <property type="component" value="Unassembled WGS sequence"/>
</dbReference>
<sequence length="384" mass="42690">MNFEYTEEQRMIRDAVRAFAREQILPYSRDWELQEAFPRELIREMGKLGFLGVPIPEEYGGAGLDYIAEAIVFEEIGYADSSVRTTLSVQMSLVELTILNWGTEEQKRKYLPKLCSGEWIGCFGLTEPNAGSDASNVQTRAVRDGNEWVLNGQKIWISNGTWADLAIIFAQTEPGSRHKGMVAFLVETDTPGFEARKMKGKLGLRASDTGELFLTDVRVPDSARLGEVGQGFFVAMSALDNGRYGVASGCVGIAQRALDCSVEYAKERIAFDKPIASFQLVQAMLADMYVETQAARLLVYQAGHVKNKGERSTIPVSVAKYYASEVAKRAADMAIQIHGGYGYSNEYPPERLWRDARVASIYEGTSQIQQLIIGRHLTGLEAFF</sequence>
<evidence type="ECO:0000256" key="1">
    <source>
        <dbReference type="ARBA" id="ARBA00001974"/>
    </source>
</evidence>
<name>A0A0N0RFU6_9CHLR</name>
<dbReference type="SUPFAM" id="SSF56645">
    <property type="entry name" value="Acyl-CoA dehydrogenase NM domain-like"/>
    <property type="match status" value="1"/>
</dbReference>
<evidence type="ECO:0000313" key="10">
    <source>
        <dbReference type="EMBL" id="GAP64377.1"/>
    </source>
</evidence>
<dbReference type="FunFam" id="1.10.540.10:FF:000002">
    <property type="entry name" value="Acyl-CoA dehydrogenase FadE19"/>
    <property type="match status" value="1"/>
</dbReference>
<dbReference type="Pfam" id="PF02770">
    <property type="entry name" value="Acyl-CoA_dh_M"/>
    <property type="match status" value="1"/>
</dbReference>
<dbReference type="InterPro" id="IPR037069">
    <property type="entry name" value="AcylCoA_DH/ox_N_sf"/>
</dbReference>
<keyword evidence="5 6" id="KW-0560">Oxidoreductase</keyword>
<accession>A0A0N0RFU6</accession>
<dbReference type="GO" id="GO:0050660">
    <property type="term" value="F:flavin adenine dinucleotide binding"/>
    <property type="evidence" value="ECO:0007669"/>
    <property type="project" value="InterPro"/>
</dbReference>
<dbReference type="Gene3D" id="2.40.110.10">
    <property type="entry name" value="Butyryl-CoA Dehydrogenase, subunit A, domain 2"/>
    <property type="match status" value="1"/>
</dbReference>
<dbReference type="InterPro" id="IPR036250">
    <property type="entry name" value="AcylCo_DH-like_C"/>
</dbReference>
<feature type="domain" description="Acyl-CoA dehydrogenase/oxidase N-terminal" evidence="9">
    <location>
        <begin position="6"/>
        <end position="118"/>
    </location>
</feature>
<dbReference type="Proteomes" id="UP000050502">
    <property type="component" value="Unassembled WGS sequence"/>
</dbReference>
<keyword evidence="3 6" id="KW-0285">Flavoprotein</keyword>
<proteinExistence type="inferred from homology"/>
<dbReference type="EMBL" id="LGKN01000005">
    <property type="protein sequence ID" value="KPL87895.1"/>
    <property type="molecule type" value="Genomic_DNA"/>
</dbReference>
<dbReference type="Pfam" id="PF00441">
    <property type="entry name" value="Acyl-CoA_dh_1"/>
    <property type="match status" value="1"/>
</dbReference>
<dbReference type="Gene3D" id="1.20.140.10">
    <property type="entry name" value="Butyryl-CoA Dehydrogenase, subunit A, domain 3"/>
    <property type="match status" value="1"/>
</dbReference>
<dbReference type="PIRSF" id="PIRSF016578">
    <property type="entry name" value="HsaA"/>
    <property type="match status" value="1"/>
</dbReference>
<comment type="similarity">
    <text evidence="2 6">Belongs to the acyl-CoA dehydrogenase family.</text>
</comment>
<dbReference type="OrthoDB" id="9778581at2"/>
<evidence type="ECO:0000256" key="2">
    <source>
        <dbReference type="ARBA" id="ARBA00009347"/>
    </source>
</evidence>
<evidence type="ECO:0000259" key="9">
    <source>
        <dbReference type="Pfam" id="PF02771"/>
    </source>
</evidence>
<dbReference type="InterPro" id="IPR013786">
    <property type="entry name" value="AcylCoA_DH/ox_N"/>
</dbReference>
<dbReference type="FunFam" id="2.40.110.10:FF:000009">
    <property type="entry name" value="Acyl-CoA dehydrogenase"/>
    <property type="match status" value="1"/>
</dbReference>
<comment type="caution">
    <text evidence="10">The sequence shown here is derived from an EMBL/GenBank/DDBJ whole genome shotgun (WGS) entry which is preliminary data.</text>
</comment>
<keyword evidence="4 6" id="KW-0274">FAD</keyword>
<dbReference type="InterPro" id="IPR009100">
    <property type="entry name" value="AcylCoA_DH/oxidase_NM_dom_sf"/>
</dbReference>
<reference evidence="10 12" key="1">
    <citation type="journal article" date="2015" name="Genome Announc.">
        <title>Draft Genome Sequence of a Heterotrophic Facultative Anaerobic Thermophilic Bacterium, Ardenticatena maritima Strain 110ST.</title>
        <authorList>
            <person name="Kawaichi S."/>
            <person name="Yoshida T."/>
            <person name="Sako Y."/>
            <person name="Nakamura R."/>
        </authorList>
    </citation>
    <scope>NUCLEOTIDE SEQUENCE [LARGE SCALE GENOMIC DNA]</scope>
    <source>
        <strain evidence="10 12">110S</strain>
    </source>
</reference>
<dbReference type="InterPro" id="IPR046373">
    <property type="entry name" value="Acyl-CoA_Oxase/DH_mid-dom_sf"/>
</dbReference>
<organism evidence="10 12">
    <name type="scientific">Ardenticatena maritima</name>
    <dbReference type="NCBI Taxonomy" id="872965"/>
    <lineage>
        <taxon>Bacteria</taxon>
        <taxon>Bacillati</taxon>
        <taxon>Chloroflexota</taxon>
        <taxon>Ardenticatenia</taxon>
        <taxon>Ardenticatenales</taxon>
        <taxon>Ardenticatenaceae</taxon>
        <taxon>Ardenticatena</taxon>
    </lineage>
</organism>
<dbReference type="AlphaFoldDB" id="A0A0N0RFU6"/>
<evidence type="ECO:0000313" key="13">
    <source>
        <dbReference type="Proteomes" id="UP000050502"/>
    </source>
</evidence>
<evidence type="ECO:0000259" key="7">
    <source>
        <dbReference type="Pfam" id="PF00441"/>
    </source>
</evidence>
<dbReference type="FunFam" id="1.20.140.10:FF:000004">
    <property type="entry name" value="Acyl-CoA dehydrogenase FadE25"/>
    <property type="match status" value="1"/>
</dbReference>
<comment type="cofactor">
    <cofactor evidence="1 6">
        <name>FAD</name>
        <dbReference type="ChEBI" id="CHEBI:57692"/>
    </cofactor>
</comment>
<dbReference type="Gene3D" id="1.10.540.10">
    <property type="entry name" value="Acyl-CoA dehydrogenase/oxidase, N-terminal domain"/>
    <property type="match status" value="1"/>
</dbReference>
<dbReference type="PROSITE" id="PS00073">
    <property type="entry name" value="ACYL_COA_DH_2"/>
    <property type="match status" value="1"/>
</dbReference>
<dbReference type="InParanoid" id="A0A0N0RFU6"/>
<protein>
    <submittedName>
        <fullName evidence="11">Acyl-CoA dehydrogenase</fullName>
    </submittedName>
</protein>
<dbReference type="InterPro" id="IPR009075">
    <property type="entry name" value="AcylCo_DH/oxidase_C"/>
</dbReference>
<dbReference type="PANTHER" id="PTHR43884:SF12">
    <property type="entry name" value="ISOVALERYL-COA DEHYDROGENASE, MITOCHONDRIAL-RELATED"/>
    <property type="match status" value="1"/>
</dbReference>
<evidence type="ECO:0000256" key="6">
    <source>
        <dbReference type="RuleBase" id="RU362125"/>
    </source>
</evidence>
<dbReference type="Pfam" id="PF02771">
    <property type="entry name" value="Acyl-CoA_dh_N"/>
    <property type="match status" value="1"/>
</dbReference>
<keyword evidence="12" id="KW-1185">Reference proteome</keyword>
<dbReference type="EMBL" id="BBZA01000249">
    <property type="protein sequence ID" value="GAP64377.1"/>
    <property type="molecule type" value="Genomic_DNA"/>
</dbReference>
<dbReference type="GO" id="GO:0003995">
    <property type="term" value="F:acyl-CoA dehydrogenase activity"/>
    <property type="evidence" value="ECO:0007669"/>
    <property type="project" value="InterPro"/>
</dbReference>
<evidence type="ECO:0000259" key="8">
    <source>
        <dbReference type="Pfam" id="PF02770"/>
    </source>
</evidence>
<dbReference type="PANTHER" id="PTHR43884">
    <property type="entry name" value="ACYL-COA DEHYDROGENASE"/>
    <property type="match status" value="1"/>
</dbReference>
<evidence type="ECO:0000313" key="11">
    <source>
        <dbReference type="EMBL" id="KPL87895.1"/>
    </source>
</evidence>
<feature type="domain" description="Acyl-CoA oxidase/dehydrogenase middle" evidence="8">
    <location>
        <begin position="122"/>
        <end position="217"/>
    </location>
</feature>
<dbReference type="STRING" id="872965.SE16_10185"/>
<dbReference type="InterPro" id="IPR006091">
    <property type="entry name" value="Acyl-CoA_Oxase/DH_mid-dom"/>
</dbReference>
<dbReference type="SUPFAM" id="SSF47203">
    <property type="entry name" value="Acyl-CoA dehydrogenase C-terminal domain-like"/>
    <property type="match status" value="1"/>
</dbReference>
<feature type="domain" description="Acyl-CoA dehydrogenase/oxidase C-terminal" evidence="7">
    <location>
        <begin position="229"/>
        <end position="377"/>
    </location>
</feature>
<evidence type="ECO:0000256" key="4">
    <source>
        <dbReference type="ARBA" id="ARBA00022827"/>
    </source>
</evidence>
<reference evidence="12" key="3">
    <citation type="submission" date="2015-08" db="EMBL/GenBank/DDBJ databases">
        <title>Draft Genome Sequence of a Heterotrophic Facultative Anaerobic Bacterium Ardenticatena maritima Strain 110S.</title>
        <authorList>
            <person name="Kawaichi S."/>
            <person name="Yoshida T."/>
            <person name="Sako Y."/>
            <person name="Nakamura R."/>
        </authorList>
    </citation>
    <scope>NUCLEOTIDE SEQUENCE [LARGE SCALE GENOMIC DNA]</scope>
    <source>
        <strain evidence="12">110S</strain>
    </source>
</reference>
<dbReference type="InterPro" id="IPR006089">
    <property type="entry name" value="Acyl-CoA_DH_CS"/>
</dbReference>
<evidence type="ECO:0000256" key="5">
    <source>
        <dbReference type="ARBA" id="ARBA00023002"/>
    </source>
</evidence>
<evidence type="ECO:0000313" key="12">
    <source>
        <dbReference type="Proteomes" id="UP000037784"/>
    </source>
</evidence>
<reference evidence="11 13" key="2">
    <citation type="submission" date="2015-07" db="EMBL/GenBank/DDBJ databases">
        <title>Whole genome sequence of Ardenticatena maritima DSM 23922.</title>
        <authorList>
            <person name="Hemp J."/>
            <person name="Ward L.M."/>
            <person name="Pace L.A."/>
            <person name="Fischer W.W."/>
        </authorList>
    </citation>
    <scope>NUCLEOTIDE SEQUENCE [LARGE SCALE GENOMIC DNA]</scope>
    <source>
        <strain evidence="11 13">110S</strain>
    </source>
</reference>
<gene>
    <name evidence="10" type="ORF">ARMA_2800</name>
    <name evidence="11" type="ORF">SE16_10185</name>
</gene>
<dbReference type="RefSeq" id="WP_054494066.1">
    <property type="nucleotide sequence ID" value="NZ_BBZA01000249.1"/>
</dbReference>
<evidence type="ECO:0000256" key="3">
    <source>
        <dbReference type="ARBA" id="ARBA00022630"/>
    </source>
</evidence>
<dbReference type="PATRIC" id="fig|872965.6.peg.2087"/>